<evidence type="ECO:0000313" key="1">
    <source>
        <dbReference type="EMBL" id="KAI3765524.1"/>
    </source>
</evidence>
<organism evidence="1 2">
    <name type="scientific">Cichorium intybus</name>
    <name type="common">Chicory</name>
    <dbReference type="NCBI Taxonomy" id="13427"/>
    <lineage>
        <taxon>Eukaryota</taxon>
        <taxon>Viridiplantae</taxon>
        <taxon>Streptophyta</taxon>
        <taxon>Embryophyta</taxon>
        <taxon>Tracheophyta</taxon>
        <taxon>Spermatophyta</taxon>
        <taxon>Magnoliopsida</taxon>
        <taxon>eudicotyledons</taxon>
        <taxon>Gunneridae</taxon>
        <taxon>Pentapetalae</taxon>
        <taxon>asterids</taxon>
        <taxon>campanulids</taxon>
        <taxon>Asterales</taxon>
        <taxon>Asteraceae</taxon>
        <taxon>Cichorioideae</taxon>
        <taxon>Cichorieae</taxon>
        <taxon>Cichoriinae</taxon>
        <taxon>Cichorium</taxon>
    </lineage>
</organism>
<proteinExistence type="predicted"/>
<accession>A0ACB9F2R2</accession>
<dbReference type="Proteomes" id="UP001055811">
    <property type="component" value="Linkage Group LG03"/>
</dbReference>
<evidence type="ECO:0000313" key="2">
    <source>
        <dbReference type="Proteomes" id="UP001055811"/>
    </source>
</evidence>
<gene>
    <name evidence="1" type="ORF">L2E82_15560</name>
</gene>
<reference evidence="1 2" key="2">
    <citation type="journal article" date="2022" name="Mol. Ecol. Resour.">
        <title>The genomes of chicory, endive, great burdock and yacon provide insights into Asteraceae paleo-polyploidization history and plant inulin production.</title>
        <authorList>
            <person name="Fan W."/>
            <person name="Wang S."/>
            <person name="Wang H."/>
            <person name="Wang A."/>
            <person name="Jiang F."/>
            <person name="Liu H."/>
            <person name="Zhao H."/>
            <person name="Xu D."/>
            <person name="Zhang Y."/>
        </authorList>
    </citation>
    <scope>NUCLEOTIDE SEQUENCE [LARGE SCALE GENOMIC DNA]</scope>
    <source>
        <strain evidence="2">cv. Punajuju</strain>
        <tissue evidence="1">Leaves</tissue>
    </source>
</reference>
<sequence length="109" mass="12728">MEKWPILVFLYKSPSKPYEAYHRRSTLYITSLQISYISTISTVVHFISSEFVVFVYGSRTKICKDEDNHQWMLLGQWTRLDNFRLAVIPNLTTSPSTELHLVLTLKSSI</sequence>
<name>A0ACB9F2R2_CICIN</name>
<dbReference type="EMBL" id="CM042011">
    <property type="protein sequence ID" value="KAI3765524.1"/>
    <property type="molecule type" value="Genomic_DNA"/>
</dbReference>
<keyword evidence="2" id="KW-1185">Reference proteome</keyword>
<comment type="caution">
    <text evidence="1">The sequence shown here is derived from an EMBL/GenBank/DDBJ whole genome shotgun (WGS) entry which is preliminary data.</text>
</comment>
<reference evidence="2" key="1">
    <citation type="journal article" date="2022" name="Mol. Ecol. Resour.">
        <title>The genomes of chicory, endive, great burdock and yacon provide insights into Asteraceae palaeo-polyploidization history and plant inulin production.</title>
        <authorList>
            <person name="Fan W."/>
            <person name="Wang S."/>
            <person name="Wang H."/>
            <person name="Wang A."/>
            <person name="Jiang F."/>
            <person name="Liu H."/>
            <person name="Zhao H."/>
            <person name="Xu D."/>
            <person name="Zhang Y."/>
        </authorList>
    </citation>
    <scope>NUCLEOTIDE SEQUENCE [LARGE SCALE GENOMIC DNA]</scope>
    <source>
        <strain evidence="2">cv. Punajuju</strain>
    </source>
</reference>
<protein>
    <submittedName>
        <fullName evidence="1">Uncharacterized protein</fullName>
    </submittedName>
</protein>